<evidence type="ECO:0000313" key="7">
    <source>
        <dbReference type="EMBL" id="KJL23084.1"/>
    </source>
</evidence>
<dbReference type="InterPro" id="IPR006139">
    <property type="entry name" value="D-isomer_2_OHA_DH_cat_dom"/>
</dbReference>
<proteinExistence type="inferred from homology"/>
<evidence type="ECO:0000256" key="4">
    <source>
        <dbReference type="RuleBase" id="RU003719"/>
    </source>
</evidence>
<evidence type="ECO:0000256" key="2">
    <source>
        <dbReference type="ARBA" id="ARBA00023002"/>
    </source>
</evidence>
<dbReference type="GO" id="GO:0102155">
    <property type="term" value="F:S-sulfolactate dehydrogenase activity"/>
    <property type="evidence" value="ECO:0007669"/>
    <property type="project" value="UniProtKB-EC"/>
</dbReference>
<evidence type="ECO:0000256" key="3">
    <source>
        <dbReference type="ARBA" id="ARBA00023027"/>
    </source>
</evidence>
<dbReference type="EMBL" id="JYIU01000037">
    <property type="protein sequence ID" value="KJL23084.1"/>
    <property type="molecule type" value="Genomic_DNA"/>
</dbReference>
<dbReference type="GO" id="GO:0030267">
    <property type="term" value="F:glyoxylate reductase (NADPH) activity"/>
    <property type="evidence" value="ECO:0007669"/>
    <property type="project" value="TreeGrafter"/>
</dbReference>
<dbReference type="PANTHER" id="PTHR10996">
    <property type="entry name" value="2-HYDROXYACID DEHYDROGENASE-RELATED"/>
    <property type="match status" value="1"/>
</dbReference>
<keyword evidence="2 4" id="KW-0560">Oxidoreductase</keyword>
<keyword evidence="3" id="KW-0520">NAD</keyword>
<evidence type="ECO:0000256" key="1">
    <source>
        <dbReference type="ARBA" id="ARBA00005854"/>
    </source>
</evidence>
<accession>A0A0F0KRH0</accession>
<dbReference type="GO" id="GO:0051287">
    <property type="term" value="F:NAD binding"/>
    <property type="evidence" value="ECO:0007669"/>
    <property type="project" value="InterPro"/>
</dbReference>
<dbReference type="SUPFAM" id="SSF51735">
    <property type="entry name" value="NAD(P)-binding Rossmann-fold domains"/>
    <property type="match status" value="1"/>
</dbReference>
<comment type="similarity">
    <text evidence="1 4">Belongs to the D-isomer specific 2-hydroxyacid dehydrogenase family.</text>
</comment>
<dbReference type="Proteomes" id="UP000033572">
    <property type="component" value="Unassembled WGS sequence"/>
</dbReference>
<dbReference type="Pfam" id="PF00389">
    <property type="entry name" value="2-Hacid_dh"/>
    <property type="match status" value="1"/>
</dbReference>
<dbReference type="PANTHER" id="PTHR10996:SF178">
    <property type="entry name" value="2-HYDROXYACID DEHYDROGENASE YGL185C-RELATED"/>
    <property type="match status" value="1"/>
</dbReference>
<dbReference type="GO" id="GO:0005829">
    <property type="term" value="C:cytosol"/>
    <property type="evidence" value="ECO:0007669"/>
    <property type="project" value="TreeGrafter"/>
</dbReference>
<dbReference type="CDD" id="cd12167">
    <property type="entry name" value="2-Hacid_dh_8"/>
    <property type="match status" value="1"/>
</dbReference>
<dbReference type="Pfam" id="PF02826">
    <property type="entry name" value="2-Hacid_dh_C"/>
    <property type="match status" value="1"/>
</dbReference>
<sequence length="324" mass="34759">MTVRTAMSPDVFDLLFDDARLTRLRALATSPRLAIDEGDLSDTEILLTSWGAPRLDAELLDRMPRLRAVVHAAGSVQQLVSDDLWRRDITVTSAADANAVPVAEYTFAAIILAFKRAFVHMRSPSTVLEWRDLVGSTRYGSVGRTVGVVGFSRIGRRVVRMLGQLDDIRILVADPFVSPQTVAAAGAELLPLGEMLGQVDVLSLHAPALPETRHMIGAAELAALRDGATIINTARGWILDHEALLAECGSGRLDAVLDVTEPDPLPFDSALRGLPNVALTPHIAGSMGTEARRLADSALDDVEALLHGGVPSQVITRVDMELSA</sequence>
<dbReference type="RefSeq" id="WP_244268160.1">
    <property type="nucleotide sequence ID" value="NZ_CP031425.1"/>
</dbReference>
<dbReference type="PATRIC" id="fig|104336.4.peg.1288"/>
<dbReference type="GeneID" id="94445613"/>
<feature type="domain" description="D-isomer specific 2-hydroxyacid dehydrogenase catalytic" evidence="5">
    <location>
        <begin position="42"/>
        <end position="314"/>
    </location>
</feature>
<reference evidence="7 8" key="1">
    <citation type="submission" date="2015-02" db="EMBL/GenBank/DDBJ databases">
        <title>Draft genome sequences of ten Microbacterium spp. with emphasis on heavy metal contaminated environments.</title>
        <authorList>
            <person name="Corretto E."/>
        </authorList>
    </citation>
    <scope>NUCLEOTIDE SEQUENCE [LARGE SCALE GENOMIC DNA]</scope>
    <source>
        <strain evidence="7 8">DSM 12966</strain>
    </source>
</reference>
<dbReference type="InterPro" id="IPR036291">
    <property type="entry name" value="NAD(P)-bd_dom_sf"/>
</dbReference>
<dbReference type="InterPro" id="IPR050223">
    <property type="entry name" value="D-isomer_2-hydroxyacid_DH"/>
</dbReference>
<dbReference type="SUPFAM" id="SSF52283">
    <property type="entry name" value="Formate/glycerate dehydrogenase catalytic domain-like"/>
    <property type="match status" value="1"/>
</dbReference>
<organism evidence="7 8">
    <name type="scientific">Microbacterium foliorum</name>
    <dbReference type="NCBI Taxonomy" id="104336"/>
    <lineage>
        <taxon>Bacteria</taxon>
        <taxon>Bacillati</taxon>
        <taxon>Actinomycetota</taxon>
        <taxon>Actinomycetes</taxon>
        <taxon>Micrococcales</taxon>
        <taxon>Microbacteriaceae</taxon>
        <taxon>Microbacterium</taxon>
    </lineage>
</organism>
<dbReference type="AlphaFoldDB" id="A0A0F0KRH0"/>
<dbReference type="Gene3D" id="3.40.50.720">
    <property type="entry name" value="NAD(P)-binding Rossmann-like Domain"/>
    <property type="match status" value="2"/>
</dbReference>
<gene>
    <name evidence="7" type="primary">slcC</name>
    <name evidence="7" type="ORF">RN50_01255</name>
</gene>
<evidence type="ECO:0000259" key="5">
    <source>
        <dbReference type="Pfam" id="PF00389"/>
    </source>
</evidence>
<keyword evidence="8" id="KW-1185">Reference proteome</keyword>
<dbReference type="GO" id="GO:0016618">
    <property type="term" value="F:hydroxypyruvate reductase [NAD(P)H] activity"/>
    <property type="evidence" value="ECO:0007669"/>
    <property type="project" value="TreeGrafter"/>
</dbReference>
<dbReference type="InterPro" id="IPR006140">
    <property type="entry name" value="D-isomer_DH_NAD-bd"/>
</dbReference>
<dbReference type="EC" id="1.1.1.310" evidence="7"/>
<protein>
    <submittedName>
        <fullName evidence="7">(S)-sulfolactate dehydrogenase</fullName>
        <ecNumber evidence="7">1.1.1.310</ecNumber>
    </submittedName>
</protein>
<evidence type="ECO:0000259" key="6">
    <source>
        <dbReference type="Pfam" id="PF02826"/>
    </source>
</evidence>
<feature type="domain" description="D-isomer specific 2-hydroxyacid dehydrogenase NAD-binding" evidence="6">
    <location>
        <begin position="110"/>
        <end position="284"/>
    </location>
</feature>
<name>A0A0F0KRH0_9MICO</name>
<comment type="caution">
    <text evidence="7">The sequence shown here is derived from an EMBL/GenBank/DDBJ whole genome shotgun (WGS) entry which is preliminary data.</text>
</comment>
<evidence type="ECO:0000313" key="8">
    <source>
        <dbReference type="Proteomes" id="UP000033572"/>
    </source>
</evidence>